<reference evidence="7 8" key="1">
    <citation type="submission" date="2021-03" db="EMBL/GenBank/DDBJ databases">
        <title>The complete genome sequence of Acetobacter sacchari TBRC 11175.</title>
        <authorList>
            <person name="Charoenyingcharoen P."/>
            <person name="Yukphan P."/>
        </authorList>
    </citation>
    <scope>NUCLEOTIDE SEQUENCE [LARGE SCALE GENOMIC DNA]</scope>
    <source>
        <strain evidence="7 8">TBRC 11175</strain>
    </source>
</reference>
<keyword evidence="4" id="KW-0408">Iron</keyword>
<evidence type="ECO:0000313" key="7">
    <source>
        <dbReference type="EMBL" id="MBO1358491.1"/>
    </source>
</evidence>
<dbReference type="InterPro" id="IPR023885">
    <property type="entry name" value="4Fe4S-binding_SPASM_dom"/>
</dbReference>
<keyword evidence="3" id="KW-0479">Metal-binding</keyword>
<dbReference type="PANTHER" id="PTHR43273">
    <property type="entry name" value="ANAEROBIC SULFATASE-MATURATING ENZYME HOMOLOG ASLB-RELATED"/>
    <property type="match status" value="1"/>
</dbReference>
<comment type="cofactor">
    <cofactor evidence="1">
        <name>[4Fe-4S] cluster</name>
        <dbReference type="ChEBI" id="CHEBI:49883"/>
    </cofactor>
</comment>
<dbReference type="InterPro" id="IPR013785">
    <property type="entry name" value="Aldolase_TIM"/>
</dbReference>
<dbReference type="InterPro" id="IPR023886">
    <property type="entry name" value="QH-AmDH_gsu_maturation"/>
</dbReference>
<proteinExistence type="predicted"/>
<keyword evidence="8" id="KW-1185">Reference proteome</keyword>
<dbReference type="SFLD" id="SFLDG01386">
    <property type="entry name" value="main_SPASM_domain-containing"/>
    <property type="match status" value="1"/>
</dbReference>
<evidence type="ECO:0000256" key="3">
    <source>
        <dbReference type="ARBA" id="ARBA00022723"/>
    </source>
</evidence>
<protein>
    <submittedName>
        <fullName evidence="7">Quinohemoprotein amine dehydrogenase maturation protein</fullName>
    </submittedName>
</protein>
<dbReference type="InterPro" id="IPR058240">
    <property type="entry name" value="rSAM_sf"/>
</dbReference>
<dbReference type="EMBL" id="JAFVMF010000001">
    <property type="protein sequence ID" value="MBO1358491.1"/>
    <property type="molecule type" value="Genomic_DNA"/>
</dbReference>
<dbReference type="PANTHER" id="PTHR43273:SF8">
    <property type="entry name" value="RADICAL SAM DOMAIN PROTEIN"/>
    <property type="match status" value="1"/>
</dbReference>
<dbReference type="Proteomes" id="UP000664771">
    <property type="component" value="Unassembled WGS sequence"/>
</dbReference>
<dbReference type="SFLD" id="SFLDG01067">
    <property type="entry name" value="SPASM/twitch_domain_containing"/>
    <property type="match status" value="1"/>
</dbReference>
<dbReference type="SFLD" id="SFLDG01072">
    <property type="entry name" value="dehydrogenase_like"/>
    <property type="match status" value="1"/>
</dbReference>
<dbReference type="SUPFAM" id="SSF102114">
    <property type="entry name" value="Radical SAM enzymes"/>
    <property type="match status" value="1"/>
</dbReference>
<organism evidence="7 8">
    <name type="scientific">Acetobacter sacchari</name>
    <dbReference type="NCBI Taxonomy" id="2661687"/>
    <lineage>
        <taxon>Bacteria</taxon>
        <taxon>Pseudomonadati</taxon>
        <taxon>Pseudomonadota</taxon>
        <taxon>Alphaproteobacteria</taxon>
        <taxon>Acetobacterales</taxon>
        <taxon>Acetobacteraceae</taxon>
        <taxon>Acetobacter</taxon>
    </lineage>
</organism>
<evidence type="ECO:0000256" key="1">
    <source>
        <dbReference type="ARBA" id="ARBA00001966"/>
    </source>
</evidence>
<evidence type="ECO:0000256" key="4">
    <source>
        <dbReference type="ARBA" id="ARBA00023004"/>
    </source>
</evidence>
<accession>A0ABS3LRH1</accession>
<gene>
    <name evidence="7" type="primary">peaB</name>
    <name evidence="7" type="ORF">J2D73_01590</name>
</gene>
<evidence type="ECO:0000313" key="8">
    <source>
        <dbReference type="Proteomes" id="UP000664771"/>
    </source>
</evidence>
<dbReference type="SFLD" id="SFLDG01384">
    <property type="entry name" value="thioether_bond_formation_requi"/>
    <property type="match status" value="1"/>
</dbReference>
<evidence type="ECO:0000256" key="2">
    <source>
        <dbReference type="ARBA" id="ARBA00022691"/>
    </source>
</evidence>
<dbReference type="InterPro" id="IPR007197">
    <property type="entry name" value="rSAM"/>
</dbReference>
<dbReference type="Pfam" id="PF04055">
    <property type="entry name" value="Radical_SAM"/>
    <property type="match status" value="1"/>
</dbReference>
<sequence>MNVIRHQDALSASPRYRRGELHEFNAGGNDFIYLVSAGAIFALDEAARAVLTNMADEGVEHGALVAALCAQGHQRQDAEDLIRELVLVQGIVADAPGVRQFTSPEAPPTDFPLQALVLNITSQCNLACTYCYEFGSDKIATPQGKPKFMTLQTAKTSVDFLLEQSAARKAVHITFFGGETLMNFRLLRDVVLYAESQAQQSGKAITFSLTTNATLLNDEIIDFLSDHHVGVTVSMDGPPDLQNKHRVFKNGKGSYDVIEPRLRKLIARHKSRAITARVTLTDGVTDVVRIFRHLKDDLGFHEVGFAPVTSSEKQDYSISDPDMNTVLRGFHDLAEEWLEYALRGQMHGFSNVSETIGELTQGVNKSHPCGAGLGLLGVSPSGDLSPCHRFTDADSHTLGNINTGIDVEKRGDFLARGHIGTKYDCQTCWARPLCAGGCHHEAFVRYGDTRHANLHYCDWIREWTDTCLKIYGVLAIQKPEFLDRFAERKPMT</sequence>
<keyword evidence="2" id="KW-0949">S-adenosyl-L-methionine</keyword>
<evidence type="ECO:0000256" key="5">
    <source>
        <dbReference type="ARBA" id="ARBA00023014"/>
    </source>
</evidence>
<feature type="domain" description="Radical SAM core" evidence="6">
    <location>
        <begin position="110"/>
        <end position="350"/>
    </location>
</feature>
<name>A0ABS3LRH1_9PROT</name>
<dbReference type="RefSeq" id="WP_207878704.1">
    <property type="nucleotide sequence ID" value="NZ_JAFVMF010000001.1"/>
</dbReference>
<comment type="caution">
    <text evidence="7">The sequence shown here is derived from an EMBL/GenBank/DDBJ whole genome shotgun (WGS) entry which is preliminary data.</text>
</comment>
<dbReference type="CDD" id="cd01335">
    <property type="entry name" value="Radical_SAM"/>
    <property type="match status" value="1"/>
</dbReference>
<dbReference type="PROSITE" id="PS51918">
    <property type="entry name" value="RADICAL_SAM"/>
    <property type="match status" value="1"/>
</dbReference>
<keyword evidence="5" id="KW-0411">Iron-sulfur</keyword>
<dbReference type="Gene3D" id="3.20.20.70">
    <property type="entry name" value="Aldolase class I"/>
    <property type="match status" value="1"/>
</dbReference>
<dbReference type="InterPro" id="IPR023867">
    <property type="entry name" value="Sulphatase_maturase_rSAM"/>
</dbReference>
<dbReference type="NCBIfam" id="TIGR03906">
    <property type="entry name" value="quino_hemo_SAM"/>
    <property type="match status" value="1"/>
</dbReference>
<dbReference type="SFLD" id="SFLDS00029">
    <property type="entry name" value="Radical_SAM"/>
    <property type="match status" value="1"/>
</dbReference>
<dbReference type="NCBIfam" id="TIGR04085">
    <property type="entry name" value="rSAM_more_4Fe4S"/>
    <property type="match status" value="1"/>
</dbReference>
<evidence type="ECO:0000259" key="6">
    <source>
        <dbReference type="PROSITE" id="PS51918"/>
    </source>
</evidence>